<accession>A0A7C4RQM1</accession>
<feature type="domain" description="DUF2281" evidence="1">
    <location>
        <begin position="11"/>
        <end position="41"/>
    </location>
</feature>
<dbReference type="EMBL" id="DSUH01000232">
    <property type="protein sequence ID" value="HGU33173.1"/>
    <property type="molecule type" value="Genomic_DNA"/>
</dbReference>
<evidence type="ECO:0000313" key="2">
    <source>
        <dbReference type="EMBL" id="HGU33173.1"/>
    </source>
</evidence>
<comment type="caution">
    <text evidence="2">The sequence shown here is derived from an EMBL/GenBank/DDBJ whole genome shotgun (WGS) entry which is preliminary data.</text>
</comment>
<evidence type="ECO:0000259" key="1">
    <source>
        <dbReference type="Pfam" id="PF10047"/>
    </source>
</evidence>
<name>A0A7C4RQM1_9BACT</name>
<dbReference type="Pfam" id="PF10047">
    <property type="entry name" value="DUF2281"/>
    <property type="match status" value="1"/>
</dbReference>
<reference evidence="2" key="1">
    <citation type="journal article" date="2020" name="mSystems">
        <title>Genome- and Community-Level Interaction Insights into Carbon Utilization and Element Cycling Functions of Hydrothermarchaeota in Hydrothermal Sediment.</title>
        <authorList>
            <person name="Zhou Z."/>
            <person name="Liu Y."/>
            <person name="Xu W."/>
            <person name="Pan J."/>
            <person name="Luo Z.H."/>
            <person name="Li M."/>
        </authorList>
    </citation>
    <scope>NUCLEOTIDE SEQUENCE [LARGE SCALE GENOMIC DNA]</scope>
    <source>
        <strain evidence="2">SpSt-477</strain>
    </source>
</reference>
<gene>
    <name evidence="2" type="ORF">ENS29_10005</name>
</gene>
<organism evidence="2">
    <name type="scientific">Desulfatirhabdium butyrativorans</name>
    <dbReference type="NCBI Taxonomy" id="340467"/>
    <lineage>
        <taxon>Bacteria</taxon>
        <taxon>Pseudomonadati</taxon>
        <taxon>Thermodesulfobacteriota</taxon>
        <taxon>Desulfobacteria</taxon>
        <taxon>Desulfobacterales</taxon>
        <taxon>Desulfatirhabdiaceae</taxon>
        <taxon>Desulfatirhabdium</taxon>
    </lineage>
</organism>
<dbReference type="InterPro" id="IPR018739">
    <property type="entry name" value="DUF2281"/>
</dbReference>
<dbReference type="AlphaFoldDB" id="A0A7C4RQM1"/>
<sequence>MAVVERIQLYLQQLPPFFQTEVLDFVEYLLTKAEREERAEWSNLSLAHALHGMEDEEMPIYTIADLKVIFA</sequence>
<protein>
    <submittedName>
        <fullName evidence="2">DUF2281 domain-containing protein</fullName>
    </submittedName>
</protein>
<proteinExistence type="predicted"/>